<dbReference type="Pfam" id="PF01725">
    <property type="entry name" value="Ham1p_like"/>
    <property type="match status" value="1"/>
</dbReference>
<feature type="binding site" evidence="10">
    <location>
        <position position="68"/>
    </location>
    <ligand>
        <name>Mg(2+)</name>
        <dbReference type="ChEBI" id="CHEBI:18420"/>
    </ligand>
</feature>
<dbReference type="RefSeq" id="WP_188880672.1">
    <property type="nucleotide sequence ID" value="NZ_BMOY01000002.1"/>
</dbReference>
<evidence type="ECO:0000256" key="3">
    <source>
        <dbReference type="ARBA" id="ARBA00022723"/>
    </source>
</evidence>
<dbReference type="InterPro" id="IPR002637">
    <property type="entry name" value="RdgB/HAM1"/>
</dbReference>
<dbReference type="GO" id="GO:0035870">
    <property type="term" value="F:dITP diphosphatase activity"/>
    <property type="evidence" value="ECO:0007669"/>
    <property type="project" value="UniProtKB-UniRule"/>
</dbReference>
<dbReference type="PANTHER" id="PTHR11067">
    <property type="entry name" value="INOSINE TRIPHOSPHATE PYROPHOSPHATASE/HAM1 PROTEIN"/>
    <property type="match status" value="1"/>
</dbReference>
<dbReference type="GO" id="GO:0009146">
    <property type="term" value="P:purine nucleoside triphosphate catabolic process"/>
    <property type="evidence" value="ECO:0007669"/>
    <property type="project" value="UniProtKB-UniRule"/>
</dbReference>
<dbReference type="GO" id="GO:0009117">
    <property type="term" value="P:nucleotide metabolic process"/>
    <property type="evidence" value="ECO:0007669"/>
    <property type="project" value="UniProtKB-KW"/>
</dbReference>
<comment type="catalytic activity">
    <reaction evidence="8 10">
        <text>dITP + H2O = dIMP + diphosphate + H(+)</text>
        <dbReference type="Rhea" id="RHEA:28342"/>
        <dbReference type="ChEBI" id="CHEBI:15377"/>
        <dbReference type="ChEBI" id="CHEBI:15378"/>
        <dbReference type="ChEBI" id="CHEBI:33019"/>
        <dbReference type="ChEBI" id="CHEBI:61194"/>
        <dbReference type="ChEBI" id="CHEBI:61382"/>
        <dbReference type="EC" id="3.6.1.66"/>
    </reaction>
</comment>
<dbReference type="GO" id="GO:0036222">
    <property type="term" value="F:XTP diphosphatase activity"/>
    <property type="evidence" value="ECO:0007669"/>
    <property type="project" value="UniProtKB-UniRule"/>
</dbReference>
<keyword evidence="6 10" id="KW-0460">Magnesium</keyword>
<evidence type="ECO:0000256" key="5">
    <source>
        <dbReference type="ARBA" id="ARBA00022801"/>
    </source>
</evidence>
<dbReference type="GO" id="GO:0017111">
    <property type="term" value="F:ribonucleoside triphosphate phosphatase activity"/>
    <property type="evidence" value="ECO:0007669"/>
    <property type="project" value="InterPro"/>
</dbReference>
<dbReference type="GO" id="GO:0036220">
    <property type="term" value="F:ITP diphosphatase activity"/>
    <property type="evidence" value="ECO:0007669"/>
    <property type="project" value="UniProtKB-UniRule"/>
</dbReference>
<dbReference type="FunFam" id="3.90.950.10:FF:000001">
    <property type="entry name" value="dITP/XTP pyrophosphatase"/>
    <property type="match status" value="1"/>
</dbReference>
<feature type="binding site" evidence="10">
    <location>
        <position position="69"/>
    </location>
    <ligand>
        <name>substrate</name>
    </ligand>
</feature>
<evidence type="ECO:0000313" key="12">
    <source>
        <dbReference type="EMBL" id="GGI96391.1"/>
    </source>
</evidence>
<dbReference type="EC" id="3.6.1.66" evidence="10"/>
<comment type="catalytic activity">
    <reaction evidence="10">
        <text>ITP + H2O = IMP + diphosphate + H(+)</text>
        <dbReference type="Rhea" id="RHEA:29399"/>
        <dbReference type="ChEBI" id="CHEBI:15377"/>
        <dbReference type="ChEBI" id="CHEBI:15378"/>
        <dbReference type="ChEBI" id="CHEBI:33019"/>
        <dbReference type="ChEBI" id="CHEBI:58053"/>
        <dbReference type="ChEBI" id="CHEBI:61402"/>
        <dbReference type="EC" id="3.6.1.66"/>
    </reaction>
</comment>
<dbReference type="PANTHER" id="PTHR11067:SF9">
    <property type="entry name" value="INOSINE TRIPHOSPHATE PYROPHOSPHATASE"/>
    <property type="match status" value="1"/>
</dbReference>
<protein>
    <recommendedName>
        <fullName evidence="10">dITP/XTP pyrophosphatase</fullName>
        <ecNumber evidence="10">3.6.1.66</ecNumber>
    </recommendedName>
    <alternativeName>
        <fullName evidence="10">Non-canonical purine NTP pyrophosphatase</fullName>
    </alternativeName>
    <alternativeName>
        <fullName evidence="10">Non-standard purine NTP pyrophosphatase</fullName>
    </alternativeName>
    <alternativeName>
        <fullName evidence="10">Nucleoside-triphosphate diphosphatase</fullName>
    </alternativeName>
    <alternativeName>
        <fullName evidence="10">Nucleoside-triphosphate pyrophosphatase</fullName>
        <shortName evidence="10">NTPase</shortName>
    </alternativeName>
</protein>
<comment type="cofactor">
    <cofactor evidence="10">
        <name>Mg(2+)</name>
        <dbReference type="ChEBI" id="CHEBI:18420"/>
    </cofactor>
    <text evidence="10">Binds 1 Mg(2+) ion per subunit.</text>
</comment>
<evidence type="ECO:0000256" key="7">
    <source>
        <dbReference type="ARBA" id="ARBA00023080"/>
    </source>
</evidence>
<reference evidence="12" key="1">
    <citation type="journal article" date="2014" name="Int. J. Syst. Evol. Microbiol.">
        <title>Complete genome sequence of Corynebacterium casei LMG S-19264T (=DSM 44701T), isolated from a smear-ripened cheese.</title>
        <authorList>
            <consortium name="US DOE Joint Genome Institute (JGI-PGF)"/>
            <person name="Walter F."/>
            <person name="Albersmeier A."/>
            <person name="Kalinowski J."/>
            <person name="Ruckert C."/>
        </authorList>
    </citation>
    <scope>NUCLEOTIDE SEQUENCE</scope>
    <source>
        <strain evidence="12">JCM 18487</strain>
    </source>
</reference>
<dbReference type="HAMAP" id="MF_01405">
    <property type="entry name" value="Non_canon_purine_NTPase"/>
    <property type="match status" value="1"/>
</dbReference>
<dbReference type="GO" id="GO:0005829">
    <property type="term" value="C:cytosol"/>
    <property type="evidence" value="ECO:0007669"/>
    <property type="project" value="TreeGrafter"/>
</dbReference>
<keyword evidence="4 10" id="KW-0547">Nucleotide-binding</keyword>
<evidence type="ECO:0000256" key="1">
    <source>
        <dbReference type="ARBA" id="ARBA00008023"/>
    </source>
</evidence>
<dbReference type="NCBIfam" id="TIGR00042">
    <property type="entry name" value="RdgB/HAM1 family non-canonical purine NTP pyrophosphatase"/>
    <property type="match status" value="1"/>
</dbReference>
<feature type="binding site" evidence="10">
    <location>
        <begin position="8"/>
        <end position="13"/>
    </location>
    <ligand>
        <name>substrate</name>
    </ligand>
</feature>
<comment type="subunit">
    <text evidence="2 10">Homodimer.</text>
</comment>
<evidence type="ECO:0000256" key="10">
    <source>
        <dbReference type="HAMAP-Rule" id="MF_01405"/>
    </source>
</evidence>
<keyword evidence="3 10" id="KW-0479">Metal-binding</keyword>
<comment type="caution">
    <text evidence="10">Lacks conserved residue(s) required for the propagation of feature annotation.</text>
</comment>
<keyword evidence="13" id="KW-1185">Reference proteome</keyword>
<dbReference type="EMBL" id="BMOY01000002">
    <property type="protein sequence ID" value="GGI96391.1"/>
    <property type="molecule type" value="Genomic_DNA"/>
</dbReference>
<keyword evidence="5 10" id="KW-0378">Hydrolase</keyword>
<evidence type="ECO:0000256" key="8">
    <source>
        <dbReference type="ARBA" id="ARBA00051875"/>
    </source>
</evidence>
<dbReference type="SUPFAM" id="SSF52972">
    <property type="entry name" value="ITPase-like"/>
    <property type="match status" value="1"/>
</dbReference>
<proteinExistence type="inferred from homology"/>
<evidence type="ECO:0000313" key="13">
    <source>
        <dbReference type="Proteomes" id="UP000637695"/>
    </source>
</evidence>
<organism evidence="12 13">
    <name type="scientific">Alicyclobacillus cellulosilyticus</name>
    <dbReference type="NCBI Taxonomy" id="1003997"/>
    <lineage>
        <taxon>Bacteria</taxon>
        <taxon>Bacillati</taxon>
        <taxon>Bacillota</taxon>
        <taxon>Bacilli</taxon>
        <taxon>Bacillales</taxon>
        <taxon>Alicyclobacillaceae</taxon>
        <taxon>Alicyclobacillus</taxon>
    </lineage>
</organism>
<feature type="active site" description="Proton acceptor" evidence="10">
    <location>
        <position position="68"/>
    </location>
</feature>
<keyword evidence="7 10" id="KW-0546">Nucleotide metabolism</keyword>
<evidence type="ECO:0000256" key="9">
    <source>
        <dbReference type="ARBA" id="ARBA00052017"/>
    </source>
</evidence>
<dbReference type="AlphaFoldDB" id="A0A917NF78"/>
<accession>A0A917NF78</accession>
<dbReference type="GO" id="GO:0000166">
    <property type="term" value="F:nucleotide binding"/>
    <property type="evidence" value="ECO:0007669"/>
    <property type="project" value="UniProtKB-KW"/>
</dbReference>
<evidence type="ECO:0000256" key="6">
    <source>
        <dbReference type="ARBA" id="ARBA00022842"/>
    </source>
</evidence>
<dbReference type="Proteomes" id="UP000637695">
    <property type="component" value="Unassembled WGS sequence"/>
</dbReference>
<sequence>METIVVATTNRHKLDEFAAMLAAWRVQVEPLPDGLPPCPEHGQSFEANAVEKAVYYAALVNGWVMADDSGLTVDALGGRPGVMSARYAGEHGNDAANNAKLLAELAGVPPEQRTARYVCAVALWHGGLGRGYVARGELVGRIAEAPAGSHGFGYDPLFYLPARGKTVAELDPAEKHEISHRRRALERAITLWQRGEGC</sequence>
<feature type="binding site" evidence="10">
    <location>
        <begin position="152"/>
        <end position="155"/>
    </location>
    <ligand>
        <name>substrate</name>
    </ligand>
</feature>
<comment type="similarity">
    <text evidence="1 10 11">Belongs to the HAM1 NTPase family.</text>
</comment>
<comment type="function">
    <text evidence="10">Pyrophosphatase that catalyzes the hydrolysis of nucleoside triphosphates to their monophosphate derivatives, with a high preference for the non-canonical purine nucleotides XTP (xanthosine triphosphate), dITP (deoxyinosine triphosphate) and ITP. Seems to function as a house-cleaning enzyme that removes non-canonical purine nucleotides from the nucleotide pool, thus preventing their incorporation into DNA/RNA and avoiding chromosomal lesions.</text>
</comment>
<dbReference type="InterPro" id="IPR020922">
    <property type="entry name" value="dITP/XTP_pyrophosphatase"/>
</dbReference>
<evidence type="ECO:0000256" key="2">
    <source>
        <dbReference type="ARBA" id="ARBA00011738"/>
    </source>
</evidence>
<comment type="caution">
    <text evidence="12">The sequence shown here is derived from an EMBL/GenBank/DDBJ whole genome shotgun (WGS) entry which is preliminary data.</text>
</comment>
<dbReference type="CDD" id="cd00515">
    <property type="entry name" value="HAM1"/>
    <property type="match status" value="1"/>
</dbReference>
<dbReference type="GO" id="GO:0046872">
    <property type="term" value="F:metal ion binding"/>
    <property type="evidence" value="ECO:0007669"/>
    <property type="project" value="UniProtKB-KW"/>
</dbReference>
<feature type="binding site" evidence="10">
    <location>
        <position position="175"/>
    </location>
    <ligand>
        <name>substrate</name>
    </ligand>
</feature>
<dbReference type="InterPro" id="IPR029001">
    <property type="entry name" value="ITPase-like_fam"/>
</dbReference>
<gene>
    <name evidence="12" type="ORF">GCM10010885_02620</name>
</gene>
<comment type="catalytic activity">
    <reaction evidence="9 10">
        <text>XTP + H2O = XMP + diphosphate + H(+)</text>
        <dbReference type="Rhea" id="RHEA:28610"/>
        <dbReference type="ChEBI" id="CHEBI:15377"/>
        <dbReference type="ChEBI" id="CHEBI:15378"/>
        <dbReference type="ChEBI" id="CHEBI:33019"/>
        <dbReference type="ChEBI" id="CHEBI:57464"/>
        <dbReference type="ChEBI" id="CHEBI:61314"/>
        <dbReference type="EC" id="3.6.1.66"/>
    </reaction>
</comment>
<evidence type="ECO:0000256" key="11">
    <source>
        <dbReference type="RuleBase" id="RU003781"/>
    </source>
</evidence>
<feature type="binding site" evidence="10">
    <location>
        <begin position="180"/>
        <end position="181"/>
    </location>
    <ligand>
        <name>substrate</name>
    </ligand>
</feature>
<reference evidence="12" key="2">
    <citation type="submission" date="2020-09" db="EMBL/GenBank/DDBJ databases">
        <authorList>
            <person name="Sun Q."/>
            <person name="Ohkuma M."/>
        </authorList>
    </citation>
    <scope>NUCLEOTIDE SEQUENCE</scope>
    <source>
        <strain evidence="12">JCM 18487</strain>
    </source>
</reference>
<dbReference type="Gene3D" id="3.90.950.10">
    <property type="match status" value="1"/>
</dbReference>
<evidence type="ECO:0000256" key="4">
    <source>
        <dbReference type="ARBA" id="ARBA00022741"/>
    </source>
</evidence>
<name>A0A917NF78_9BACL</name>